<dbReference type="KEGG" id="qso:IRL76_11985"/>
<evidence type="ECO:0000313" key="4">
    <source>
        <dbReference type="Proteomes" id="UP000594459"/>
    </source>
</evidence>
<feature type="domain" description="Bacteriophage phiJL001 Gp84 C-terminal" evidence="2">
    <location>
        <begin position="235"/>
        <end position="311"/>
    </location>
</feature>
<dbReference type="NCBIfam" id="TIGR02218">
    <property type="entry name" value="phg_TIGR02218"/>
    <property type="match status" value="1"/>
</dbReference>
<reference evidence="3 4" key="1">
    <citation type="submission" date="2020-11" db="EMBL/GenBank/DDBJ databases">
        <title>The genome sequence of Erythrobacter sp. 6D36.</title>
        <authorList>
            <person name="Liu Y."/>
        </authorList>
    </citation>
    <scope>NUCLEOTIDE SEQUENCE [LARGE SCALE GENOMIC DNA]</scope>
    <source>
        <strain evidence="3 4">6D36</strain>
    </source>
</reference>
<name>A0A7S8ISI1_9SPHN</name>
<dbReference type="AlphaFoldDB" id="A0A7S8ISI1"/>
<proteinExistence type="predicted"/>
<feature type="region of interest" description="Disordered" evidence="1">
    <location>
        <begin position="1"/>
        <end position="35"/>
    </location>
</feature>
<organism evidence="3 4">
    <name type="scientific">Qipengyuania soli</name>
    <dbReference type="NCBI Taxonomy" id="2782568"/>
    <lineage>
        <taxon>Bacteria</taxon>
        <taxon>Pseudomonadati</taxon>
        <taxon>Pseudomonadota</taxon>
        <taxon>Alphaproteobacteria</taxon>
        <taxon>Sphingomonadales</taxon>
        <taxon>Erythrobacteraceae</taxon>
        <taxon>Qipengyuania</taxon>
    </lineage>
</organism>
<protein>
    <submittedName>
        <fullName evidence="3">DUF2163 domain-containing protein</fullName>
    </submittedName>
</protein>
<keyword evidence="4" id="KW-1185">Reference proteome</keyword>
<evidence type="ECO:0000256" key="1">
    <source>
        <dbReference type="SAM" id="MobiDB-lite"/>
    </source>
</evidence>
<dbReference type="EMBL" id="CP064654">
    <property type="protein sequence ID" value="QPC98553.1"/>
    <property type="molecule type" value="Genomic_DNA"/>
</dbReference>
<evidence type="ECO:0000313" key="3">
    <source>
        <dbReference type="EMBL" id="QPC98553.1"/>
    </source>
</evidence>
<evidence type="ECO:0000259" key="2">
    <source>
        <dbReference type="Pfam" id="PF09356"/>
    </source>
</evidence>
<dbReference type="Pfam" id="PF09356">
    <property type="entry name" value="Phage_BR0599"/>
    <property type="match status" value="1"/>
</dbReference>
<dbReference type="InterPro" id="IPR011928">
    <property type="entry name" value="Phage_phiJL001_Gp84"/>
</dbReference>
<gene>
    <name evidence="3" type="ORF">IRL76_11985</name>
</gene>
<dbReference type="Proteomes" id="UP000594459">
    <property type="component" value="Chromosome"/>
</dbReference>
<sequence>MGPLARRSEPPCAYRTDRREPGRGAQRHGRGRERHPCLLAARTETCFRTFLAEAALAQRGRSDALWRIYRSDGVTLGFTTHDRDLLFDGVLHRAAPGMLPSAIRKTIGFSDDESEVEGAISHAAIREEDLVAGRYDGARVESGIVDWQSLETATLHGGSIGSVSQEGGKFAAQLRSAKADLDVDPVPLSSPTCRASFCGPECALNPLDHETRTTIRSVDPDANRIATEEADHSGYSFGTVTFLDGTMAGLSARIIATSQVGLTLDRPVDPALATGARVKLREGCDKTIATCTGRFDNACNFRGEPFLPGNDMLAQYPMPR</sequence>
<dbReference type="InterPro" id="IPR018964">
    <property type="entry name" value="Phage_phiJL001_Gp84_C"/>
</dbReference>
<accession>A0A7S8ISI1</accession>
<dbReference type="Pfam" id="PF09931">
    <property type="entry name" value="Phage_phiJL001_Gp84_N"/>
    <property type="match status" value="1"/>
</dbReference>